<keyword evidence="3" id="KW-1185">Reference proteome</keyword>
<gene>
    <name evidence="2" type="ORF">SAMN02745121_08782</name>
</gene>
<evidence type="ECO:0000256" key="1">
    <source>
        <dbReference type="SAM" id="MobiDB-lite"/>
    </source>
</evidence>
<proteinExistence type="predicted"/>
<name>A0A1I2IK04_9BACT</name>
<evidence type="ECO:0000313" key="3">
    <source>
        <dbReference type="Proteomes" id="UP000199400"/>
    </source>
</evidence>
<dbReference type="EMBL" id="FOMX01000070">
    <property type="protein sequence ID" value="SFF42584.1"/>
    <property type="molecule type" value="Genomic_DNA"/>
</dbReference>
<dbReference type="AlphaFoldDB" id="A0A1I2IK04"/>
<sequence length="378" mass="39713">MPRHPRYARGAMRRLALAAAVLSGCNNDAPSGFATGPGVTTFQPSLSSSGAASSTSTSTSSTSTGSGGEDSAASSSGAVSTFDMAPPPDLDDPTPEGCKGKIDFMFLISAMHTMRHEQAQLLASFPGFVETIAADFAEFDTHIMSVNTDGHWRGEVCESPDWCLNQGHCGENAIGYECGKYVDQVGPCDKRLGAGLVFNAGPYAYNKPCDLDGNRYIAGEQEPEAFECIAQVGTLGDGKDTKMADSLVEAVSPKLNGPDGCNAGFLRPDALLVVVFIADTDDENSWLSANKVYEAVVAAKGGDDHAIVALAVIPQLQVGEAVEGCVYDSPPYGQHLRDVIGLFPYREEGDICADNYAPFFNGAAASLVHDACNAFIPQ</sequence>
<protein>
    <submittedName>
        <fullName evidence="2">Uncharacterized protein</fullName>
    </submittedName>
</protein>
<organism evidence="2 3">
    <name type="scientific">Nannocystis exedens</name>
    <dbReference type="NCBI Taxonomy" id="54"/>
    <lineage>
        <taxon>Bacteria</taxon>
        <taxon>Pseudomonadati</taxon>
        <taxon>Myxococcota</taxon>
        <taxon>Polyangia</taxon>
        <taxon>Nannocystales</taxon>
        <taxon>Nannocystaceae</taxon>
        <taxon>Nannocystis</taxon>
    </lineage>
</organism>
<accession>A0A1I2IK04</accession>
<reference evidence="3" key="1">
    <citation type="submission" date="2016-10" db="EMBL/GenBank/DDBJ databases">
        <authorList>
            <person name="Varghese N."/>
            <person name="Submissions S."/>
        </authorList>
    </citation>
    <scope>NUCLEOTIDE SEQUENCE [LARGE SCALE GENOMIC DNA]</scope>
    <source>
        <strain evidence="3">ATCC 25963</strain>
    </source>
</reference>
<feature type="compositionally biased region" description="Low complexity" evidence="1">
    <location>
        <begin position="45"/>
        <end position="81"/>
    </location>
</feature>
<dbReference type="Proteomes" id="UP000199400">
    <property type="component" value="Unassembled WGS sequence"/>
</dbReference>
<evidence type="ECO:0000313" key="2">
    <source>
        <dbReference type="EMBL" id="SFF42584.1"/>
    </source>
</evidence>
<feature type="region of interest" description="Disordered" evidence="1">
    <location>
        <begin position="43"/>
        <end position="95"/>
    </location>
</feature>
<dbReference type="PROSITE" id="PS51257">
    <property type="entry name" value="PROKAR_LIPOPROTEIN"/>
    <property type="match status" value="1"/>
</dbReference>